<dbReference type="EMBL" id="QGNW01000090">
    <property type="protein sequence ID" value="RVW98897.1"/>
    <property type="molecule type" value="Genomic_DNA"/>
</dbReference>
<proteinExistence type="predicted"/>
<evidence type="ECO:0000313" key="1">
    <source>
        <dbReference type="EMBL" id="RVW98897.1"/>
    </source>
</evidence>
<dbReference type="AlphaFoldDB" id="A0A438IQA1"/>
<protein>
    <recommendedName>
        <fullName evidence="3">Reverse transcriptase Ty1/copia-type domain-containing protein</fullName>
    </recommendedName>
</protein>
<evidence type="ECO:0008006" key="3">
    <source>
        <dbReference type="Google" id="ProtNLM"/>
    </source>
</evidence>
<evidence type="ECO:0000313" key="2">
    <source>
        <dbReference type="Proteomes" id="UP000288805"/>
    </source>
</evidence>
<name>A0A438IQA1_VITVI</name>
<gene>
    <name evidence="1" type="ORF">CK203_033760</name>
</gene>
<organism evidence="1 2">
    <name type="scientific">Vitis vinifera</name>
    <name type="common">Grape</name>
    <dbReference type="NCBI Taxonomy" id="29760"/>
    <lineage>
        <taxon>Eukaryota</taxon>
        <taxon>Viridiplantae</taxon>
        <taxon>Streptophyta</taxon>
        <taxon>Embryophyta</taxon>
        <taxon>Tracheophyta</taxon>
        <taxon>Spermatophyta</taxon>
        <taxon>Magnoliopsida</taxon>
        <taxon>eudicotyledons</taxon>
        <taxon>Gunneridae</taxon>
        <taxon>Pentapetalae</taxon>
        <taxon>rosids</taxon>
        <taxon>Vitales</taxon>
        <taxon>Vitaceae</taxon>
        <taxon>Viteae</taxon>
        <taxon>Vitis</taxon>
    </lineage>
</organism>
<reference evidence="1 2" key="1">
    <citation type="journal article" date="2018" name="PLoS Genet.">
        <title>Population sequencing reveals clonal diversity and ancestral inbreeding in the grapevine cultivar Chardonnay.</title>
        <authorList>
            <person name="Roach M.J."/>
            <person name="Johnson D.L."/>
            <person name="Bohlmann J."/>
            <person name="van Vuuren H.J."/>
            <person name="Jones S.J."/>
            <person name="Pretorius I.S."/>
            <person name="Schmidt S.A."/>
            <person name="Borneman A.R."/>
        </authorList>
    </citation>
    <scope>NUCLEOTIDE SEQUENCE [LARGE SCALE GENOMIC DNA]</scope>
    <source>
        <strain evidence="2">cv. Chardonnay</strain>
        <tissue evidence="1">Leaf</tissue>
    </source>
</reference>
<accession>A0A438IQA1</accession>
<comment type="caution">
    <text evidence="1">The sequence shown here is derived from an EMBL/GenBank/DDBJ whole genome shotgun (WGS) entry which is preliminary data.</text>
</comment>
<sequence>MIVFNNMGARSKGWPQAMAFKDSLSKSSRNSQLPWLGAGTRGLQMRFCMVNSEYMGQLRGDFYPILCAGVSSRMGGIEEVKSQLKKHFQTKNLGQLGYFLGFEATRCKRRTVVS</sequence>
<dbReference type="Proteomes" id="UP000288805">
    <property type="component" value="Unassembled WGS sequence"/>
</dbReference>